<evidence type="ECO:0000259" key="18">
    <source>
        <dbReference type="Pfam" id="PF02706"/>
    </source>
</evidence>
<keyword evidence="5" id="KW-1003">Cell membrane</keyword>
<keyword evidence="13 17" id="KW-0472">Membrane</keyword>
<feature type="domain" description="AAA" evidence="19">
    <location>
        <begin position="549"/>
        <end position="702"/>
    </location>
</feature>
<gene>
    <name evidence="21" type="ORF">ACFOMF_09170</name>
</gene>
<dbReference type="InterPro" id="IPR005702">
    <property type="entry name" value="Wzc-like_C"/>
</dbReference>
<keyword evidence="8 17" id="KW-0812">Transmembrane</keyword>
<evidence type="ECO:0000256" key="3">
    <source>
        <dbReference type="ARBA" id="ARBA00008883"/>
    </source>
</evidence>
<feature type="domain" description="Polysaccharide chain length determinant N-terminal" evidence="18">
    <location>
        <begin position="25"/>
        <end position="114"/>
    </location>
</feature>
<evidence type="ECO:0000256" key="2">
    <source>
        <dbReference type="ARBA" id="ARBA00007316"/>
    </source>
</evidence>
<dbReference type="InterPro" id="IPR050445">
    <property type="entry name" value="Bact_polysacc_biosynth/exp"/>
</dbReference>
<dbReference type="InterPro" id="IPR025669">
    <property type="entry name" value="AAA_dom"/>
</dbReference>
<keyword evidence="11" id="KW-0067">ATP-binding</keyword>
<dbReference type="CDD" id="cd05387">
    <property type="entry name" value="BY-kinase"/>
    <property type="match status" value="1"/>
</dbReference>
<dbReference type="Pfam" id="PF13807">
    <property type="entry name" value="GNVR"/>
    <property type="match status" value="1"/>
</dbReference>
<accession>A0ABV7T5J6</accession>
<evidence type="ECO:0000256" key="12">
    <source>
        <dbReference type="ARBA" id="ARBA00022989"/>
    </source>
</evidence>
<evidence type="ECO:0000256" key="13">
    <source>
        <dbReference type="ARBA" id="ARBA00023136"/>
    </source>
</evidence>
<evidence type="ECO:0000256" key="14">
    <source>
        <dbReference type="ARBA" id="ARBA00023137"/>
    </source>
</evidence>
<dbReference type="InterPro" id="IPR027417">
    <property type="entry name" value="P-loop_NTPase"/>
</dbReference>
<dbReference type="NCBIfam" id="TIGR01007">
    <property type="entry name" value="eps_fam"/>
    <property type="match status" value="1"/>
</dbReference>
<dbReference type="InterPro" id="IPR003856">
    <property type="entry name" value="LPS_length_determ_N"/>
</dbReference>
<keyword evidence="6" id="KW-0997">Cell inner membrane</keyword>
<evidence type="ECO:0000259" key="20">
    <source>
        <dbReference type="Pfam" id="PF13807"/>
    </source>
</evidence>
<evidence type="ECO:0000256" key="7">
    <source>
        <dbReference type="ARBA" id="ARBA00022679"/>
    </source>
</evidence>
<evidence type="ECO:0000313" key="22">
    <source>
        <dbReference type="Proteomes" id="UP001595630"/>
    </source>
</evidence>
<dbReference type="Gene3D" id="3.40.50.300">
    <property type="entry name" value="P-loop containing nucleotide triphosphate hydrolases"/>
    <property type="match status" value="1"/>
</dbReference>
<comment type="similarity">
    <text evidence="3">Belongs to the etk/wzc family.</text>
</comment>
<evidence type="ECO:0000256" key="8">
    <source>
        <dbReference type="ARBA" id="ARBA00022692"/>
    </source>
</evidence>
<dbReference type="InterPro" id="IPR032807">
    <property type="entry name" value="GNVR"/>
</dbReference>
<sequence>MNSSVQPDRRAWHRPLGGDDNDYASLKRLWHAVWSRKWAVLLVVLVITGLTALSVMRMTPEYTAVASLKIEARNTPLITFQQTPDGATAGREYLETQLGLLRSRAVAERVVRDLNLTEHPEFDPRQAEAPLFNPSGWWSQVSGLLGFAAEETEQSSLTEAQILDSATRRFMASTRAWTEGRGQLVYLSVTMADRLTAAMAANGLADQYINSQLEARVDSSMTAATWMNSRLTELRDQLQASESRLQAYLDAEGLVDMNGVATISATELSATSDRMIDARRARAEAESQYRQVQNMQSQGWERMASVPAVLSNGLVQQFKTEVARARAQVEDLSRRYGDRHPSMQSARSDLQAATDSLRGQVEQVVASIERTYQLAVANENAIRASFDTNKEQIQSIGRKEYRVRELQREVDSNRALYETFMTRLGETTATSDLAATNATIVDRALPPTAPSAPNLSLFLAGALALSLLLGVGMAIALDVLNNTFKSADDVESNLNLPVMGIVPRVAKRHKEEVAHFFQNNADRRFCEAIRTIRTNFSLAHASHAQQMLVITSTAPGEGKSSVAANLAFAMGQLEKVLLIDADLRRPSLAKNFRFPAGTPGLANLIIGTAKVEECIQSVGNVDMLPAGTVPPNPLELLASPRFLKILEMARARYDRIIIDSPPSQAVSDAALLSTSADSVIYVIKSESTSIPQAHKGIGQMLQKGAPIAGVVLNQVDVKKLRKTQGYNGYYDHYGYSDLPDAPGAPSESGARTTTT</sequence>
<dbReference type="EMBL" id="JBHRXZ010000022">
    <property type="protein sequence ID" value="MFC3607944.1"/>
    <property type="molecule type" value="Genomic_DNA"/>
</dbReference>
<evidence type="ECO:0000256" key="11">
    <source>
        <dbReference type="ARBA" id="ARBA00022840"/>
    </source>
</evidence>
<keyword evidence="7" id="KW-0808">Transferase</keyword>
<name>A0ABV7T5J6_9GAMM</name>
<feature type="transmembrane region" description="Helical" evidence="17">
    <location>
        <begin position="38"/>
        <end position="56"/>
    </location>
</feature>
<evidence type="ECO:0000256" key="4">
    <source>
        <dbReference type="ARBA" id="ARBA00011903"/>
    </source>
</evidence>
<dbReference type="RefSeq" id="WP_386364043.1">
    <property type="nucleotide sequence ID" value="NZ_JBHRXZ010000022.1"/>
</dbReference>
<proteinExistence type="inferred from homology"/>
<evidence type="ECO:0000256" key="17">
    <source>
        <dbReference type="SAM" id="Phobius"/>
    </source>
</evidence>
<feature type="domain" description="Tyrosine-protein kinase G-rich" evidence="20">
    <location>
        <begin position="405"/>
        <end position="476"/>
    </location>
</feature>
<dbReference type="Pfam" id="PF13614">
    <property type="entry name" value="AAA_31"/>
    <property type="match status" value="1"/>
</dbReference>
<comment type="subcellular location">
    <subcellularLocation>
        <location evidence="1">Cell inner membrane</location>
        <topology evidence="1">Multi-pass membrane protein</topology>
    </subcellularLocation>
</comment>
<evidence type="ECO:0000256" key="10">
    <source>
        <dbReference type="ARBA" id="ARBA00022777"/>
    </source>
</evidence>
<evidence type="ECO:0000256" key="1">
    <source>
        <dbReference type="ARBA" id="ARBA00004429"/>
    </source>
</evidence>
<evidence type="ECO:0000256" key="5">
    <source>
        <dbReference type="ARBA" id="ARBA00022475"/>
    </source>
</evidence>
<dbReference type="Pfam" id="PF02706">
    <property type="entry name" value="Wzz"/>
    <property type="match status" value="1"/>
</dbReference>
<comment type="caution">
    <text evidence="21">The sequence shown here is derived from an EMBL/GenBank/DDBJ whole genome shotgun (WGS) entry which is preliminary data.</text>
</comment>
<evidence type="ECO:0000259" key="19">
    <source>
        <dbReference type="Pfam" id="PF13614"/>
    </source>
</evidence>
<evidence type="ECO:0000256" key="15">
    <source>
        <dbReference type="ARBA" id="ARBA00051245"/>
    </source>
</evidence>
<comment type="catalytic activity">
    <reaction evidence="15">
        <text>L-tyrosyl-[protein] + ATP = O-phospho-L-tyrosyl-[protein] + ADP + H(+)</text>
        <dbReference type="Rhea" id="RHEA:10596"/>
        <dbReference type="Rhea" id="RHEA-COMP:10136"/>
        <dbReference type="Rhea" id="RHEA-COMP:20101"/>
        <dbReference type="ChEBI" id="CHEBI:15378"/>
        <dbReference type="ChEBI" id="CHEBI:30616"/>
        <dbReference type="ChEBI" id="CHEBI:46858"/>
        <dbReference type="ChEBI" id="CHEBI:61978"/>
        <dbReference type="ChEBI" id="CHEBI:456216"/>
        <dbReference type="EC" id="2.7.10.2"/>
    </reaction>
</comment>
<keyword evidence="10" id="KW-0418">Kinase</keyword>
<dbReference type="SUPFAM" id="SSF52540">
    <property type="entry name" value="P-loop containing nucleoside triphosphate hydrolases"/>
    <property type="match status" value="1"/>
</dbReference>
<keyword evidence="14" id="KW-0829">Tyrosine-protein kinase</keyword>
<dbReference type="Proteomes" id="UP001595630">
    <property type="component" value="Unassembled WGS sequence"/>
</dbReference>
<keyword evidence="16" id="KW-0175">Coiled coil</keyword>
<evidence type="ECO:0000313" key="21">
    <source>
        <dbReference type="EMBL" id="MFC3607944.1"/>
    </source>
</evidence>
<protein>
    <recommendedName>
        <fullName evidence="4">non-specific protein-tyrosine kinase</fullName>
        <ecNumber evidence="4">2.7.10.2</ecNumber>
    </recommendedName>
</protein>
<dbReference type="PANTHER" id="PTHR32309">
    <property type="entry name" value="TYROSINE-PROTEIN KINASE"/>
    <property type="match status" value="1"/>
</dbReference>
<reference evidence="22" key="1">
    <citation type="journal article" date="2019" name="Int. J. Syst. Evol. Microbiol.">
        <title>The Global Catalogue of Microorganisms (GCM) 10K type strain sequencing project: providing services to taxonomists for standard genome sequencing and annotation.</title>
        <authorList>
            <consortium name="The Broad Institute Genomics Platform"/>
            <consortium name="The Broad Institute Genome Sequencing Center for Infectious Disease"/>
            <person name="Wu L."/>
            <person name="Ma J."/>
        </authorList>
    </citation>
    <scope>NUCLEOTIDE SEQUENCE [LARGE SCALE GENOMIC DNA]</scope>
    <source>
        <strain evidence="22">KCTC 42447</strain>
    </source>
</reference>
<evidence type="ECO:0000256" key="16">
    <source>
        <dbReference type="SAM" id="Coils"/>
    </source>
</evidence>
<dbReference type="PANTHER" id="PTHR32309:SF13">
    <property type="entry name" value="FERRIC ENTEROBACTIN TRANSPORT PROTEIN FEPE"/>
    <property type="match status" value="1"/>
</dbReference>
<evidence type="ECO:0000256" key="6">
    <source>
        <dbReference type="ARBA" id="ARBA00022519"/>
    </source>
</evidence>
<dbReference type="EC" id="2.7.10.2" evidence="4"/>
<keyword evidence="22" id="KW-1185">Reference proteome</keyword>
<evidence type="ECO:0000256" key="9">
    <source>
        <dbReference type="ARBA" id="ARBA00022741"/>
    </source>
</evidence>
<feature type="coiled-coil region" evidence="16">
    <location>
        <begin position="275"/>
        <end position="335"/>
    </location>
</feature>
<keyword evidence="9" id="KW-0547">Nucleotide-binding</keyword>
<comment type="similarity">
    <text evidence="2">Belongs to the CpsD/CapB family.</text>
</comment>
<organism evidence="21 22">
    <name type="scientific">Stutzerimonas tarimensis</name>
    <dbReference type="NCBI Taxonomy" id="1507735"/>
    <lineage>
        <taxon>Bacteria</taxon>
        <taxon>Pseudomonadati</taxon>
        <taxon>Pseudomonadota</taxon>
        <taxon>Gammaproteobacteria</taxon>
        <taxon>Pseudomonadales</taxon>
        <taxon>Pseudomonadaceae</taxon>
        <taxon>Stutzerimonas</taxon>
    </lineage>
</organism>
<keyword evidence="12 17" id="KW-1133">Transmembrane helix</keyword>